<gene>
    <name evidence="11" type="ORF">EV356DRAFT_526925</name>
</gene>
<keyword evidence="9" id="KW-0472">Membrane</keyword>
<evidence type="ECO:0000256" key="2">
    <source>
        <dbReference type="ARBA" id="ARBA00005272"/>
    </source>
</evidence>
<dbReference type="FunFam" id="3.50.50.100:FF:000005">
    <property type="entry name" value="NADH-ubiquinone oxidoreductase 64 kDa subunit"/>
    <property type="match status" value="1"/>
</dbReference>
<dbReference type="InterPro" id="IPR036188">
    <property type="entry name" value="FAD/NAD-bd_sf"/>
</dbReference>
<dbReference type="GO" id="GO:0003954">
    <property type="term" value="F:NADH dehydrogenase activity"/>
    <property type="evidence" value="ECO:0007669"/>
    <property type="project" value="InterPro"/>
</dbReference>
<keyword evidence="8" id="KW-0520">NAD</keyword>
<evidence type="ECO:0000313" key="11">
    <source>
        <dbReference type="EMBL" id="KAF2230103.1"/>
    </source>
</evidence>
<keyword evidence="9" id="KW-0812">Transmembrane</keyword>
<dbReference type="InterPro" id="IPR018247">
    <property type="entry name" value="EF_Hand_1_Ca_BS"/>
</dbReference>
<dbReference type="InterPro" id="IPR054585">
    <property type="entry name" value="NDH2-like_C"/>
</dbReference>
<dbReference type="PANTHER" id="PTHR43706">
    <property type="entry name" value="NADH DEHYDROGENASE"/>
    <property type="match status" value="1"/>
</dbReference>
<accession>A0A6A6GXN2</accession>
<comment type="similarity">
    <text evidence="2">Belongs to the NADH dehydrogenase family.</text>
</comment>
<dbReference type="SUPFAM" id="SSF51905">
    <property type="entry name" value="FAD/NAD(P)-binding domain"/>
    <property type="match status" value="2"/>
</dbReference>
<dbReference type="OrthoDB" id="5376590at2759"/>
<keyword evidence="6" id="KW-0809">Transit peptide</keyword>
<dbReference type="InterPro" id="IPR045024">
    <property type="entry name" value="NDH-2"/>
</dbReference>
<feature type="transmembrane region" description="Helical" evidence="9">
    <location>
        <begin position="98"/>
        <end position="118"/>
    </location>
</feature>
<dbReference type="Pfam" id="PF22366">
    <property type="entry name" value="NDH2_C"/>
    <property type="match status" value="1"/>
</dbReference>
<evidence type="ECO:0000256" key="4">
    <source>
        <dbReference type="ARBA" id="ARBA00022827"/>
    </source>
</evidence>
<keyword evidence="9" id="KW-1133">Transmembrane helix</keyword>
<dbReference type="PANTHER" id="PTHR43706:SF50">
    <property type="entry name" value="NADH DEHYDROGENASE (UBIQUINONE)-RELATED"/>
    <property type="match status" value="1"/>
</dbReference>
<dbReference type="InterPro" id="IPR011992">
    <property type="entry name" value="EF-hand-dom_pair"/>
</dbReference>
<keyword evidence="4" id="KW-0274">FAD</keyword>
<evidence type="ECO:0000256" key="5">
    <source>
        <dbReference type="ARBA" id="ARBA00022837"/>
    </source>
</evidence>
<dbReference type="Gene3D" id="3.50.50.100">
    <property type="match status" value="2"/>
</dbReference>
<keyword evidence="3" id="KW-0285">Flavoprotein</keyword>
<organism evidence="11 12">
    <name type="scientific">Viridothelium virens</name>
    <name type="common">Speckled blister lichen</name>
    <name type="synonym">Trypethelium virens</name>
    <dbReference type="NCBI Taxonomy" id="1048519"/>
    <lineage>
        <taxon>Eukaryota</taxon>
        <taxon>Fungi</taxon>
        <taxon>Dikarya</taxon>
        <taxon>Ascomycota</taxon>
        <taxon>Pezizomycotina</taxon>
        <taxon>Dothideomycetes</taxon>
        <taxon>Dothideomycetes incertae sedis</taxon>
        <taxon>Trypetheliales</taxon>
        <taxon>Trypetheliaceae</taxon>
        <taxon>Viridothelium</taxon>
    </lineage>
</organism>
<dbReference type="InterPro" id="IPR002048">
    <property type="entry name" value="EF_hand_dom"/>
</dbReference>
<keyword evidence="5" id="KW-0106">Calcium</keyword>
<sequence>MLVRQSVPTLLQRASKTGCPRQLKNTSVLLPRNLKACRASWSAATNPSSRVKSPVLRSLKRDSRLQCQDHGFFQARALSTKPLPNTQSRLIRFLYRGFAYLGFFVLSCGTVVAALFIYDATTYKEDPLVNDIPVSEFALNPRRGGPKNLPIAEHFVDDDDTPSKRDQKHKPKLVILGTGWGSVALLKQLNPDDYHVTVVSPSNHFLFTPMLPSATVGTLELRSLAEPVRGIVANVKGHFFKGVAEDVDFSNRLVEVSAKGSDGQDERFYLPYDKLIIGVGSTTNPHGVSGLENCHFLKDLNDARLIRNAVIRNLEASCLPTTTDEERRRLLSFVVSGGGPTGVEFAAELFDMLNEDLCKFFPRILRNEISVHVIQSRGHILNTYDEALSRYAEARFAHDSVDVLTNSRVKEVQKDKILFTQKDDQGNVVTKELPMGFCLWSTGVSQTEFCQRLAKKLEGQNNRHALETDTHLRVIGTPLGDVYAIGDCSTVQNNVSENIMSFLRTVAWEKGHDPEKLSLTYSMWRDVAKRVKQRFPQATDHLKRLDKLFEQYDKDRSGTLDFGELHELLRQIDSKLTSLPATAQRANQQGEYLGRKFSRLARAAEGMRRNEILDGDTDEAVYKAFEYKHLGSLAYIGNAAIFDFNGLNFGGGLLAVYLWRSVYFAQSVSFRTRALLAMDWTKRALFGRDLMNF</sequence>
<protein>
    <recommendedName>
        <fullName evidence="10">EF-hand domain-containing protein</fullName>
    </recommendedName>
</protein>
<evidence type="ECO:0000313" key="12">
    <source>
        <dbReference type="Proteomes" id="UP000800092"/>
    </source>
</evidence>
<dbReference type="EMBL" id="ML991847">
    <property type="protein sequence ID" value="KAF2230103.1"/>
    <property type="molecule type" value="Genomic_DNA"/>
</dbReference>
<dbReference type="GO" id="GO:0005509">
    <property type="term" value="F:calcium ion binding"/>
    <property type="evidence" value="ECO:0007669"/>
    <property type="project" value="InterPro"/>
</dbReference>
<comment type="subcellular location">
    <subcellularLocation>
        <location evidence="1">Mitochondrion inner membrane</location>
        <topology evidence="1">Peripheral membrane protein</topology>
        <orientation evidence="1">Intermembrane side</orientation>
    </subcellularLocation>
</comment>
<evidence type="ECO:0000256" key="6">
    <source>
        <dbReference type="ARBA" id="ARBA00022946"/>
    </source>
</evidence>
<dbReference type="PROSITE" id="PS50222">
    <property type="entry name" value="EF_HAND_2"/>
    <property type="match status" value="1"/>
</dbReference>
<evidence type="ECO:0000256" key="8">
    <source>
        <dbReference type="ARBA" id="ARBA00023027"/>
    </source>
</evidence>
<dbReference type="PROSITE" id="PS00018">
    <property type="entry name" value="EF_HAND_1"/>
    <property type="match status" value="1"/>
</dbReference>
<feature type="domain" description="EF-hand" evidence="10">
    <location>
        <begin position="540"/>
        <end position="575"/>
    </location>
</feature>
<keyword evidence="12" id="KW-1185">Reference proteome</keyword>
<reference evidence="11" key="1">
    <citation type="journal article" date="2020" name="Stud. Mycol.">
        <title>101 Dothideomycetes genomes: a test case for predicting lifestyles and emergence of pathogens.</title>
        <authorList>
            <person name="Haridas S."/>
            <person name="Albert R."/>
            <person name="Binder M."/>
            <person name="Bloem J."/>
            <person name="Labutti K."/>
            <person name="Salamov A."/>
            <person name="Andreopoulos B."/>
            <person name="Baker S."/>
            <person name="Barry K."/>
            <person name="Bills G."/>
            <person name="Bluhm B."/>
            <person name="Cannon C."/>
            <person name="Castanera R."/>
            <person name="Culley D."/>
            <person name="Daum C."/>
            <person name="Ezra D."/>
            <person name="Gonzalez J."/>
            <person name="Henrissat B."/>
            <person name="Kuo A."/>
            <person name="Liang C."/>
            <person name="Lipzen A."/>
            <person name="Lutzoni F."/>
            <person name="Magnuson J."/>
            <person name="Mondo S."/>
            <person name="Nolan M."/>
            <person name="Ohm R."/>
            <person name="Pangilinan J."/>
            <person name="Park H.-J."/>
            <person name="Ramirez L."/>
            <person name="Alfaro M."/>
            <person name="Sun H."/>
            <person name="Tritt A."/>
            <person name="Yoshinaga Y."/>
            <person name="Zwiers L.-H."/>
            <person name="Turgeon B."/>
            <person name="Goodwin S."/>
            <person name="Spatafora J."/>
            <person name="Crous P."/>
            <person name="Grigoriev I."/>
        </authorList>
    </citation>
    <scope>NUCLEOTIDE SEQUENCE</scope>
    <source>
        <strain evidence="11">Tuck. ex Michener</strain>
    </source>
</reference>
<proteinExistence type="inferred from homology"/>
<name>A0A6A6GXN2_VIRVR</name>
<dbReference type="Pfam" id="PF07992">
    <property type="entry name" value="Pyr_redox_2"/>
    <property type="match status" value="1"/>
</dbReference>
<dbReference type="AlphaFoldDB" id="A0A6A6GXN2"/>
<evidence type="ECO:0000256" key="3">
    <source>
        <dbReference type="ARBA" id="ARBA00022630"/>
    </source>
</evidence>
<evidence type="ECO:0000256" key="7">
    <source>
        <dbReference type="ARBA" id="ARBA00023002"/>
    </source>
</evidence>
<evidence type="ECO:0000256" key="1">
    <source>
        <dbReference type="ARBA" id="ARBA00004137"/>
    </source>
</evidence>
<dbReference type="SUPFAM" id="SSF47473">
    <property type="entry name" value="EF-hand"/>
    <property type="match status" value="1"/>
</dbReference>
<evidence type="ECO:0000256" key="9">
    <source>
        <dbReference type="SAM" id="Phobius"/>
    </source>
</evidence>
<dbReference type="Proteomes" id="UP000800092">
    <property type="component" value="Unassembled WGS sequence"/>
</dbReference>
<dbReference type="SMART" id="SM00054">
    <property type="entry name" value="EFh"/>
    <property type="match status" value="1"/>
</dbReference>
<dbReference type="InterPro" id="IPR023753">
    <property type="entry name" value="FAD/NAD-binding_dom"/>
</dbReference>
<keyword evidence="7" id="KW-0560">Oxidoreductase</keyword>
<evidence type="ECO:0000259" key="10">
    <source>
        <dbReference type="PROSITE" id="PS50222"/>
    </source>
</evidence>
<dbReference type="GO" id="GO:0005743">
    <property type="term" value="C:mitochondrial inner membrane"/>
    <property type="evidence" value="ECO:0007669"/>
    <property type="project" value="UniProtKB-SubCell"/>
</dbReference>